<gene>
    <name evidence="1" type="ORF">IW261DRAFT_1571670</name>
</gene>
<dbReference type="EMBL" id="JAUEPR010000047">
    <property type="protein sequence ID" value="KAK0471790.1"/>
    <property type="molecule type" value="Genomic_DNA"/>
</dbReference>
<name>A0AA39NTW6_9AGAR</name>
<evidence type="ECO:0000313" key="2">
    <source>
        <dbReference type="Proteomes" id="UP001175227"/>
    </source>
</evidence>
<dbReference type="Proteomes" id="UP001175227">
    <property type="component" value="Unassembled WGS sequence"/>
</dbReference>
<accession>A0AA39NTW6</accession>
<protein>
    <submittedName>
        <fullName evidence="1">Uncharacterized protein</fullName>
    </submittedName>
</protein>
<dbReference type="AlphaFoldDB" id="A0AA39NTW6"/>
<sequence>MPKHVPDDEVDTGLWASRKWAAKQDPAVLHEKNRLSKQKNRALQKAGLDVAYALQRVADGFLSTLSTSQMTSPKSAFISYEYPHPLTLTIDPLPMESSPICDPLCQAAELVSVEPVGCCDTLSIQSTNHSLTEPGMPEDIHDGDSRTRHSLPCLSNATTSTTVHTVFDLAYIYDPSFVTGDAIYCEPIPVPCCNKDIYICGSCEVSELHDITSVGEKTDHMDLVTDYARFFKDPDIIQMKDSTRMCTPMLKRNRHNLVKNDADAVCDLARYNIVTMSTSPVSVITQFSSNEELAAKI</sequence>
<proteinExistence type="predicted"/>
<comment type="caution">
    <text evidence="1">The sequence shown here is derived from an EMBL/GenBank/DDBJ whole genome shotgun (WGS) entry which is preliminary data.</text>
</comment>
<organism evidence="1 2">
    <name type="scientific">Armillaria novae-zelandiae</name>
    <dbReference type="NCBI Taxonomy" id="153914"/>
    <lineage>
        <taxon>Eukaryota</taxon>
        <taxon>Fungi</taxon>
        <taxon>Dikarya</taxon>
        <taxon>Basidiomycota</taxon>
        <taxon>Agaricomycotina</taxon>
        <taxon>Agaricomycetes</taxon>
        <taxon>Agaricomycetidae</taxon>
        <taxon>Agaricales</taxon>
        <taxon>Marasmiineae</taxon>
        <taxon>Physalacriaceae</taxon>
        <taxon>Armillaria</taxon>
    </lineage>
</organism>
<reference evidence="1" key="1">
    <citation type="submission" date="2023-06" db="EMBL/GenBank/DDBJ databases">
        <authorList>
            <consortium name="Lawrence Berkeley National Laboratory"/>
            <person name="Ahrendt S."/>
            <person name="Sahu N."/>
            <person name="Indic B."/>
            <person name="Wong-Bajracharya J."/>
            <person name="Merenyi Z."/>
            <person name="Ke H.-M."/>
            <person name="Monk M."/>
            <person name="Kocsube S."/>
            <person name="Drula E."/>
            <person name="Lipzen A."/>
            <person name="Balint B."/>
            <person name="Henrissat B."/>
            <person name="Andreopoulos B."/>
            <person name="Martin F.M."/>
            <person name="Harder C.B."/>
            <person name="Rigling D."/>
            <person name="Ford K.L."/>
            <person name="Foster G.D."/>
            <person name="Pangilinan J."/>
            <person name="Papanicolaou A."/>
            <person name="Barry K."/>
            <person name="LaButti K."/>
            <person name="Viragh M."/>
            <person name="Koriabine M."/>
            <person name="Yan M."/>
            <person name="Riley R."/>
            <person name="Champramary S."/>
            <person name="Plett K.L."/>
            <person name="Tsai I.J."/>
            <person name="Slot J."/>
            <person name="Sipos G."/>
            <person name="Plett J."/>
            <person name="Nagy L.G."/>
            <person name="Grigoriev I.V."/>
        </authorList>
    </citation>
    <scope>NUCLEOTIDE SEQUENCE</scope>
    <source>
        <strain evidence="1">ICMP 16352</strain>
    </source>
</reference>
<evidence type="ECO:0000313" key="1">
    <source>
        <dbReference type="EMBL" id="KAK0471790.1"/>
    </source>
</evidence>
<keyword evidence="2" id="KW-1185">Reference proteome</keyword>